<keyword evidence="5 9" id="KW-0798">TonB box</keyword>
<keyword evidence="12" id="KW-0675">Receptor</keyword>
<feature type="domain" description="TonB-dependent receptor plug" evidence="11">
    <location>
        <begin position="139"/>
        <end position="243"/>
    </location>
</feature>
<dbReference type="AlphaFoldDB" id="A0A4U0H4J0"/>
<dbReference type="InterPro" id="IPR012910">
    <property type="entry name" value="Plug_dom"/>
</dbReference>
<comment type="caution">
    <text evidence="12">The sequence shown here is derived from an EMBL/GenBank/DDBJ whole genome shotgun (WGS) entry which is preliminary data.</text>
</comment>
<evidence type="ECO:0000256" key="1">
    <source>
        <dbReference type="ARBA" id="ARBA00004571"/>
    </source>
</evidence>
<evidence type="ECO:0000259" key="11">
    <source>
        <dbReference type="Pfam" id="PF07715"/>
    </source>
</evidence>
<evidence type="ECO:0000256" key="7">
    <source>
        <dbReference type="ARBA" id="ARBA00023237"/>
    </source>
</evidence>
<dbReference type="InterPro" id="IPR008969">
    <property type="entry name" value="CarboxyPept-like_regulatory"/>
</dbReference>
<dbReference type="InterPro" id="IPR023996">
    <property type="entry name" value="TonB-dep_OMP_SusC/RagA"/>
</dbReference>
<dbReference type="Gene3D" id="2.170.130.10">
    <property type="entry name" value="TonB-dependent receptor, plug domain"/>
    <property type="match status" value="1"/>
</dbReference>
<accession>A0A4U0H4J0</accession>
<comment type="similarity">
    <text evidence="8 9">Belongs to the TonB-dependent receptor family.</text>
</comment>
<dbReference type="Pfam" id="PF13715">
    <property type="entry name" value="CarbopepD_reg_2"/>
    <property type="match status" value="1"/>
</dbReference>
<gene>
    <name evidence="12" type="ORF">FAZ19_06725</name>
</gene>
<evidence type="ECO:0000256" key="5">
    <source>
        <dbReference type="ARBA" id="ARBA00023077"/>
    </source>
</evidence>
<dbReference type="SUPFAM" id="SSF49464">
    <property type="entry name" value="Carboxypeptidase regulatory domain-like"/>
    <property type="match status" value="1"/>
</dbReference>
<keyword evidence="4 8" id="KW-0812">Transmembrane</keyword>
<dbReference type="InterPro" id="IPR036942">
    <property type="entry name" value="Beta-barrel_TonB_sf"/>
</dbReference>
<dbReference type="InterPro" id="IPR039426">
    <property type="entry name" value="TonB-dep_rcpt-like"/>
</dbReference>
<dbReference type="NCBIfam" id="TIGR04056">
    <property type="entry name" value="OMP_RagA_SusC"/>
    <property type="match status" value="1"/>
</dbReference>
<keyword evidence="13" id="KW-1185">Reference proteome</keyword>
<dbReference type="Pfam" id="PF07715">
    <property type="entry name" value="Plug"/>
    <property type="match status" value="1"/>
</dbReference>
<dbReference type="FunFam" id="2.170.130.10:FF:000003">
    <property type="entry name" value="SusC/RagA family TonB-linked outer membrane protein"/>
    <property type="match status" value="1"/>
</dbReference>
<dbReference type="OrthoDB" id="899266at2"/>
<organism evidence="12 13">
    <name type="scientific">Sphingobacterium alkalisoli</name>
    <dbReference type="NCBI Taxonomy" id="1874115"/>
    <lineage>
        <taxon>Bacteria</taxon>
        <taxon>Pseudomonadati</taxon>
        <taxon>Bacteroidota</taxon>
        <taxon>Sphingobacteriia</taxon>
        <taxon>Sphingobacteriales</taxon>
        <taxon>Sphingobacteriaceae</taxon>
        <taxon>Sphingobacterium</taxon>
    </lineage>
</organism>
<dbReference type="InterPro" id="IPR000531">
    <property type="entry name" value="Beta-barrel_TonB"/>
</dbReference>
<dbReference type="Proteomes" id="UP000309872">
    <property type="component" value="Unassembled WGS sequence"/>
</dbReference>
<dbReference type="Pfam" id="PF00593">
    <property type="entry name" value="TonB_dep_Rec_b-barrel"/>
    <property type="match status" value="1"/>
</dbReference>
<comment type="subcellular location">
    <subcellularLocation>
        <location evidence="1 8">Cell outer membrane</location>
        <topology evidence="1 8">Multi-pass membrane protein</topology>
    </subcellularLocation>
</comment>
<dbReference type="Gene3D" id="2.40.170.20">
    <property type="entry name" value="TonB-dependent receptor, beta-barrel domain"/>
    <property type="match status" value="1"/>
</dbReference>
<evidence type="ECO:0000256" key="3">
    <source>
        <dbReference type="ARBA" id="ARBA00022452"/>
    </source>
</evidence>
<feature type="domain" description="TonB-dependent receptor-like beta-barrel" evidence="10">
    <location>
        <begin position="417"/>
        <end position="971"/>
    </location>
</feature>
<keyword evidence="3 8" id="KW-1134">Transmembrane beta strand</keyword>
<dbReference type="RefSeq" id="WP_136819960.1">
    <property type="nucleotide sequence ID" value="NZ_BMJX01000002.1"/>
</dbReference>
<evidence type="ECO:0000256" key="2">
    <source>
        <dbReference type="ARBA" id="ARBA00022448"/>
    </source>
</evidence>
<dbReference type="InterPro" id="IPR023997">
    <property type="entry name" value="TonB-dep_OMP_SusC/RagA_CS"/>
</dbReference>
<evidence type="ECO:0000313" key="12">
    <source>
        <dbReference type="EMBL" id="TJY66611.1"/>
    </source>
</evidence>
<dbReference type="Gene3D" id="2.60.40.1120">
    <property type="entry name" value="Carboxypeptidase-like, regulatory domain"/>
    <property type="match status" value="1"/>
</dbReference>
<keyword evidence="7 8" id="KW-0998">Cell outer membrane</keyword>
<keyword evidence="6 8" id="KW-0472">Membrane</keyword>
<dbReference type="SUPFAM" id="SSF56935">
    <property type="entry name" value="Porins"/>
    <property type="match status" value="1"/>
</dbReference>
<dbReference type="NCBIfam" id="TIGR04057">
    <property type="entry name" value="SusC_RagA_signa"/>
    <property type="match status" value="1"/>
</dbReference>
<dbReference type="PROSITE" id="PS52016">
    <property type="entry name" value="TONB_DEPENDENT_REC_3"/>
    <property type="match status" value="1"/>
</dbReference>
<dbReference type="EMBL" id="SUKA01000002">
    <property type="protein sequence ID" value="TJY66611.1"/>
    <property type="molecule type" value="Genomic_DNA"/>
</dbReference>
<evidence type="ECO:0000259" key="10">
    <source>
        <dbReference type="Pfam" id="PF00593"/>
    </source>
</evidence>
<evidence type="ECO:0000313" key="13">
    <source>
        <dbReference type="Proteomes" id="UP000309872"/>
    </source>
</evidence>
<name>A0A4U0H4J0_9SPHI</name>
<evidence type="ECO:0000256" key="8">
    <source>
        <dbReference type="PROSITE-ProRule" id="PRU01360"/>
    </source>
</evidence>
<evidence type="ECO:0000256" key="9">
    <source>
        <dbReference type="RuleBase" id="RU003357"/>
    </source>
</evidence>
<keyword evidence="2 8" id="KW-0813">Transport</keyword>
<reference evidence="12 13" key="1">
    <citation type="submission" date="2019-04" db="EMBL/GenBank/DDBJ databases">
        <title>Sphingobacterium olei sp. nov., isolated from oil-contaminated soil.</title>
        <authorList>
            <person name="Liu B."/>
        </authorList>
    </citation>
    <scope>NUCLEOTIDE SEQUENCE [LARGE SCALE GENOMIC DNA]</scope>
    <source>
        <strain evidence="12 13">Y3L14</strain>
    </source>
</reference>
<evidence type="ECO:0000256" key="6">
    <source>
        <dbReference type="ARBA" id="ARBA00023136"/>
    </source>
</evidence>
<sequence length="1015" mass="113125">MKNKLSSIQSRGQTSRFFAQKQTIFLRYLLFVSLAIPMFSVSAQSGNTLVQGIITNTSNTAISGASVKEVGETNSTLTDSEGRFTLNLSSPNATLSVSYIGYATQEVSVAGRSSLQIIIVSRNEELDEVVVVGYGTQKKTNVTGAISSVNMKELESKPVINVVEALQGTTPGLTIQQSNSQPGSRPSINIRGINTLNNNDPMVIIDGILGDIQNVNMTDIESISVLKDAASAAIYGSRASNGVILITTKKGSKGIARVSYDYILAAQTPTFLPQIVDSWVYAELRNEALFNSGRPIQFSSEQIRDYRENGPDANWMKEIYRASAPQQTHNLSISGGGEKTTYLISGAFTDQESMFKGPDYGLERVNFRTNLETQVSDRFKVNVLAAYSRNALKDHAYWTEWLIEQATRMPSIYPIKNANGDYNYPGGSNSNSLARLEQGGQRSSANDDLSGILNAEYKILDGLKLRGMVGTQLYYNRLKENRKAIPGSGDLENRMTNSSQRIQNITTNLILSYDKTWGVHTFNTMAGYSYEGGTDNRFETFRLLDESGYDIMGGAQTANTGNQEWQNEWSIYSAFLRMNYNFADKYLFEFNLRDDISSKFKAGNRSAWFPSMSAGWRVSEENFYPERLKNMIPSAKIRSSWGLVGNNRIADYQYQATVNVSQGYNFGDTMYPVASFDAVNPDLRWETTQMFNIGADLGFLNNALTVSGEYYVNDTYDILIAIPVPGLFGGGTPIQNAGKVQNKGWEIAARYQFKTGGVDHTVSGNLSDSKNKVIDLKGTDWINGFDVNTVVREGYPIDSYYAYRWDGYFQTEDEVAQGPYLDGITPKRGDLRYLDKNGDGLIKEDDDRFVLGNRFPRLLYGFNYAAAWKGVDFSMFWQGVGQRKVWLRGESVEAFHNNNEGPVFDFHIDRWTPTNPDAGYPRLTVGAESANNAAKSSFWIENAAYLRLKNIQLGYTFPENWTDRVSLSRLRIYTSIQNAFTLSDMKGGWDPETSDGGGRIYPVNRTFSVGLNLNF</sequence>
<protein>
    <submittedName>
        <fullName evidence="12">TonB-dependent receptor</fullName>
    </submittedName>
</protein>
<dbReference type="GO" id="GO:0009279">
    <property type="term" value="C:cell outer membrane"/>
    <property type="evidence" value="ECO:0007669"/>
    <property type="project" value="UniProtKB-SubCell"/>
</dbReference>
<proteinExistence type="inferred from homology"/>
<dbReference type="InterPro" id="IPR037066">
    <property type="entry name" value="Plug_dom_sf"/>
</dbReference>
<evidence type="ECO:0000256" key="4">
    <source>
        <dbReference type="ARBA" id="ARBA00022692"/>
    </source>
</evidence>